<evidence type="ECO:0000313" key="2">
    <source>
        <dbReference type="Proteomes" id="UP001217485"/>
    </source>
</evidence>
<name>A0ABT5CGX8_9BACT</name>
<dbReference type="RefSeq" id="WP_272104121.1">
    <property type="nucleotide sequence ID" value="NZ_JAQNDK010000007.1"/>
</dbReference>
<comment type="caution">
    <text evidence="1">The sequence shown here is derived from an EMBL/GenBank/DDBJ whole genome shotgun (WGS) entry which is preliminary data.</text>
</comment>
<proteinExistence type="predicted"/>
<accession>A0ABT5CGX8</accession>
<protein>
    <recommendedName>
        <fullName evidence="3">Zinc/iron-chelating domain-containing protein</fullName>
    </recommendedName>
</protein>
<evidence type="ECO:0000313" key="1">
    <source>
        <dbReference type="EMBL" id="MDC0685689.1"/>
    </source>
</evidence>
<evidence type="ECO:0008006" key="3">
    <source>
        <dbReference type="Google" id="ProtNLM"/>
    </source>
</evidence>
<keyword evidence="2" id="KW-1185">Reference proteome</keyword>
<reference evidence="1 2" key="1">
    <citation type="submission" date="2023-01" db="EMBL/GenBank/DDBJ databases">
        <title>Minimal conservation of predation-associated metabolite biosynthetic gene clusters underscores biosynthetic potential of Myxococcota including descriptions for ten novel species: Archangium lansinium sp. nov., Myxococcus landrumus sp. nov., Nannocystis bai.</title>
        <authorList>
            <person name="Ahearne A."/>
            <person name="Stevens C."/>
            <person name="Dowd S."/>
        </authorList>
    </citation>
    <scope>NUCLEOTIDE SEQUENCE [LARGE SCALE GENOMIC DNA]</scope>
    <source>
        <strain evidence="1 2">WIWO2</strain>
    </source>
</reference>
<gene>
    <name evidence="1" type="ORF">POL72_48750</name>
</gene>
<dbReference type="Proteomes" id="UP001217485">
    <property type="component" value="Unassembled WGS sequence"/>
</dbReference>
<sequence length="201" mass="22140">MIRLELSGEHTRLHSTLCAQCPQGPAGCCVSPPELDWTDIGRIVSLDGRAWLLEQIAAGNLLPVSRGLDLRRVRKREERTAPRQSKCVYHGARGCTVPAERRAATCNYFLCEDAFAERTDGQMDPASAESRRAHALLRDVYGRWDRELAEAVASRPEGPTWDAAFLDWLGAEFERLSRASRDELGELTAPGLTPPGVTSPG</sequence>
<organism evidence="1 2">
    <name type="scientific">Sorangium atrum</name>
    <dbReference type="NCBI Taxonomy" id="2995308"/>
    <lineage>
        <taxon>Bacteria</taxon>
        <taxon>Pseudomonadati</taxon>
        <taxon>Myxococcota</taxon>
        <taxon>Polyangia</taxon>
        <taxon>Polyangiales</taxon>
        <taxon>Polyangiaceae</taxon>
        <taxon>Sorangium</taxon>
    </lineage>
</organism>
<dbReference type="EMBL" id="JAQNDK010000007">
    <property type="protein sequence ID" value="MDC0685689.1"/>
    <property type="molecule type" value="Genomic_DNA"/>
</dbReference>